<organism evidence="1">
    <name type="scientific">Staphylococcus arlettae</name>
    <dbReference type="NCBI Taxonomy" id="29378"/>
    <lineage>
        <taxon>Bacteria</taxon>
        <taxon>Bacillati</taxon>
        <taxon>Bacillota</taxon>
        <taxon>Bacilli</taxon>
        <taxon>Bacillales</taxon>
        <taxon>Staphylococcaceae</taxon>
        <taxon>Staphylococcus</taxon>
    </lineage>
</organism>
<dbReference type="AlphaFoldDB" id="A0A1W5QGF4"/>
<name>A0A1W5QGF4_9STAP</name>
<proteinExistence type="predicted"/>
<dbReference type="EMBL" id="KY363215">
    <property type="protein sequence ID" value="APY23780.1"/>
    <property type="molecule type" value="Genomic_DNA"/>
</dbReference>
<dbReference type="Pfam" id="PF13826">
    <property type="entry name" value="Monooxy_af470-like"/>
    <property type="match status" value="1"/>
</dbReference>
<evidence type="ECO:0000313" key="1">
    <source>
        <dbReference type="EMBL" id="APY23780.1"/>
    </source>
</evidence>
<sequence length="152" mass="17960">MNNGRYTVLPHNDVTVFLIGMRVNKWFAVHKWLPVFLAMPPMMKELMSDKSLGCLSFEMFFKYRGNIVVQYWESNDKLLTYSKMPNHLKAWKKFMKRTQNNDAVGFYHETYNVKAQAYENIYINMPDFGLGKVEQPVKVNKQIHSAKQRLKS</sequence>
<dbReference type="RefSeq" id="WP_112368951.1">
    <property type="nucleotide sequence ID" value="NZ_QLIZ01000004.1"/>
</dbReference>
<evidence type="ECO:0008006" key="2">
    <source>
        <dbReference type="Google" id="ProtNLM"/>
    </source>
</evidence>
<dbReference type="InterPro" id="IPR025444">
    <property type="entry name" value="Monooxy_af470"/>
</dbReference>
<protein>
    <recommendedName>
        <fullName evidence="2">DUF4188 domain-containing protein</fullName>
    </recommendedName>
</protein>
<reference evidence="1" key="1">
    <citation type="journal article" date="2017" name="MSphere">
        <title>Novel beta-lactamase blaARL in Staphylococcus arlettae.</title>
        <authorList>
            <person name="Andreis S.N."/>
            <person name="Perreten V."/>
            <person name="Schwendener S."/>
        </authorList>
    </citation>
    <scope>NUCLEOTIDE SEQUENCE</scope>
    <source>
        <strain evidence="1">SAN1670</strain>
    </source>
</reference>
<accession>A0A1W5QGF4</accession>